<sequence length="52" mass="5345">MGDAVDAQRKPEGVAALAEEVVVELPVVVLGNPLVALEEAAEEEAPQGHILA</sequence>
<dbReference type="InParanoid" id="C5K7Q7"/>
<keyword evidence="2" id="KW-1185">Reference proteome</keyword>
<dbReference type="EMBL" id="GG671079">
    <property type="protein sequence ID" value="EER19592.1"/>
    <property type="molecule type" value="Genomic_DNA"/>
</dbReference>
<accession>C5K7Q7</accession>
<dbReference type="RefSeq" id="XP_002787796.1">
    <property type="nucleotide sequence ID" value="XM_002787750.1"/>
</dbReference>
<gene>
    <name evidence="1" type="ORF">Pmar_PMAR012574</name>
</gene>
<proteinExistence type="predicted"/>
<evidence type="ECO:0000313" key="1">
    <source>
        <dbReference type="EMBL" id="EER19592.1"/>
    </source>
</evidence>
<evidence type="ECO:0000313" key="2">
    <source>
        <dbReference type="Proteomes" id="UP000007800"/>
    </source>
</evidence>
<dbReference type="AlphaFoldDB" id="C5K7Q7"/>
<dbReference type="Proteomes" id="UP000007800">
    <property type="component" value="Unassembled WGS sequence"/>
</dbReference>
<name>C5K7Q7_PERM5</name>
<dbReference type="GeneID" id="9057431"/>
<organism evidence="2">
    <name type="scientific">Perkinsus marinus (strain ATCC 50983 / TXsc)</name>
    <dbReference type="NCBI Taxonomy" id="423536"/>
    <lineage>
        <taxon>Eukaryota</taxon>
        <taxon>Sar</taxon>
        <taxon>Alveolata</taxon>
        <taxon>Perkinsozoa</taxon>
        <taxon>Perkinsea</taxon>
        <taxon>Perkinsida</taxon>
        <taxon>Perkinsidae</taxon>
        <taxon>Perkinsus</taxon>
    </lineage>
</organism>
<protein>
    <submittedName>
        <fullName evidence="1">Uncharacterized protein</fullName>
    </submittedName>
</protein>
<reference evidence="1 2" key="1">
    <citation type="submission" date="2008-07" db="EMBL/GenBank/DDBJ databases">
        <authorList>
            <person name="El-Sayed N."/>
            <person name="Caler E."/>
            <person name="Inman J."/>
            <person name="Amedeo P."/>
            <person name="Hass B."/>
            <person name="Wortman J."/>
        </authorList>
    </citation>
    <scope>NUCLEOTIDE SEQUENCE [LARGE SCALE GENOMIC DNA]</scope>
    <source>
        <strain evidence="2">ATCC 50983 / TXsc</strain>
    </source>
</reference>